<evidence type="ECO:0000313" key="2">
    <source>
        <dbReference type="EMBL" id="MVQ29796.1"/>
    </source>
</evidence>
<organism evidence="2 3">
    <name type="scientific">Ramlibacter pinisoli</name>
    <dbReference type="NCBI Taxonomy" id="2682844"/>
    <lineage>
        <taxon>Bacteria</taxon>
        <taxon>Pseudomonadati</taxon>
        <taxon>Pseudomonadota</taxon>
        <taxon>Betaproteobacteria</taxon>
        <taxon>Burkholderiales</taxon>
        <taxon>Comamonadaceae</taxon>
        <taxon>Ramlibacter</taxon>
    </lineage>
</organism>
<dbReference type="CDD" id="cd04301">
    <property type="entry name" value="NAT_SF"/>
    <property type="match status" value="1"/>
</dbReference>
<dbReference type="Proteomes" id="UP000469385">
    <property type="component" value="Unassembled WGS sequence"/>
</dbReference>
<dbReference type="RefSeq" id="WP_157397765.1">
    <property type="nucleotide sequence ID" value="NZ_WSEL01000003.1"/>
</dbReference>
<dbReference type="SUPFAM" id="SSF55729">
    <property type="entry name" value="Acyl-CoA N-acyltransferases (Nat)"/>
    <property type="match status" value="1"/>
</dbReference>
<dbReference type="InterPro" id="IPR020036">
    <property type="entry name" value="PseH"/>
</dbReference>
<accession>A0A6N8IUX3</accession>
<dbReference type="Gene3D" id="3.40.630.30">
    <property type="match status" value="1"/>
</dbReference>
<name>A0A6N8IUX3_9BURK</name>
<dbReference type="PANTHER" id="PTHR43415">
    <property type="entry name" value="SPERMIDINE N(1)-ACETYLTRANSFERASE"/>
    <property type="match status" value="1"/>
</dbReference>
<feature type="domain" description="N-acetyltransferase" evidence="1">
    <location>
        <begin position="7"/>
        <end position="161"/>
    </location>
</feature>
<dbReference type="InterPro" id="IPR000182">
    <property type="entry name" value="GNAT_dom"/>
</dbReference>
<dbReference type="PROSITE" id="PS51186">
    <property type="entry name" value="GNAT"/>
    <property type="match status" value="1"/>
</dbReference>
<comment type="caution">
    <text evidence="2">The sequence shown here is derived from an EMBL/GenBank/DDBJ whole genome shotgun (WGS) entry which is preliminary data.</text>
</comment>
<dbReference type="EMBL" id="WSEL01000003">
    <property type="protein sequence ID" value="MVQ29796.1"/>
    <property type="molecule type" value="Genomic_DNA"/>
</dbReference>
<gene>
    <name evidence="2" type="primary">pseH</name>
    <name evidence="2" type="ORF">GON04_10075</name>
</gene>
<protein>
    <submittedName>
        <fullName evidence="2">UDP-4-amino-4, 6-dideoxy-N-acetyl-beta-L-altrosamine N-acetyltransferase</fullName>
        <ecNumber evidence="2">2.3.1.202</ecNumber>
    </submittedName>
</protein>
<keyword evidence="2" id="KW-0808">Transferase</keyword>
<sequence length="191" mass="22166">MLTSKRIRLRAIEEQDLEIMAKWRSDPSVYEYFYEYLPISVRQQKNWYERQLSDSSEINFIVADKANEPVGTVSIYHIDRRNRKAEWGRLIIGDPKARAGGIGAEIEALVLEYAFEHLNIHKLYCEVLVENRSVVELHKKFGFRQEGVLSEHAFKAGKYVDVAALAMLDHEYKVQRESGRLASVFARMNAD</sequence>
<dbReference type="NCBIfam" id="TIGR03585">
    <property type="entry name" value="PseH"/>
    <property type="match status" value="1"/>
</dbReference>
<dbReference type="Pfam" id="PF13302">
    <property type="entry name" value="Acetyltransf_3"/>
    <property type="match status" value="1"/>
</dbReference>
<keyword evidence="3" id="KW-1185">Reference proteome</keyword>
<dbReference type="InterPro" id="IPR016181">
    <property type="entry name" value="Acyl_CoA_acyltransferase"/>
</dbReference>
<dbReference type="GO" id="GO:0016747">
    <property type="term" value="F:acyltransferase activity, transferring groups other than amino-acyl groups"/>
    <property type="evidence" value="ECO:0007669"/>
    <property type="project" value="InterPro"/>
</dbReference>
<evidence type="ECO:0000313" key="3">
    <source>
        <dbReference type="Proteomes" id="UP000469385"/>
    </source>
</evidence>
<dbReference type="EC" id="2.3.1.202" evidence="2"/>
<proteinExistence type="predicted"/>
<keyword evidence="2" id="KW-0012">Acyltransferase</keyword>
<reference evidence="2 3" key="1">
    <citation type="submission" date="2019-12" db="EMBL/GenBank/DDBJ databases">
        <authorList>
            <person name="Huq M.A."/>
        </authorList>
    </citation>
    <scope>NUCLEOTIDE SEQUENCE [LARGE SCALE GENOMIC DNA]</scope>
    <source>
        <strain evidence="2 3">MAH-25</strain>
    </source>
</reference>
<evidence type="ECO:0000259" key="1">
    <source>
        <dbReference type="PROSITE" id="PS51186"/>
    </source>
</evidence>
<dbReference type="AlphaFoldDB" id="A0A6N8IUX3"/>
<dbReference type="PANTHER" id="PTHR43415:SF3">
    <property type="entry name" value="GNAT-FAMILY ACETYLTRANSFERASE"/>
    <property type="match status" value="1"/>
</dbReference>